<dbReference type="SUPFAM" id="SSF160980">
    <property type="entry name" value="SSO1389-like"/>
    <property type="match status" value="1"/>
</dbReference>
<dbReference type="EMBL" id="SJCY01000005">
    <property type="protein sequence ID" value="TDG36255.1"/>
    <property type="molecule type" value="Genomic_DNA"/>
</dbReference>
<reference evidence="1 2" key="1">
    <citation type="submission" date="2019-02" db="EMBL/GenBank/DDBJ databases">
        <title>Pedobacter sp. nov., a novel speices isolated from soil of pinguins habitat in Antarcitica.</title>
        <authorList>
            <person name="He R.-H."/>
        </authorList>
    </citation>
    <scope>NUCLEOTIDE SEQUENCE [LARGE SCALE GENOMIC DNA]</scope>
    <source>
        <strain evidence="1 2">E01020</strain>
    </source>
</reference>
<protein>
    <submittedName>
        <fullName evidence="1">Uncharacterized protein</fullName>
    </submittedName>
</protein>
<dbReference type="RefSeq" id="WP_133262500.1">
    <property type="nucleotide sequence ID" value="NZ_SJCY01000005.1"/>
</dbReference>
<name>A0A4R5MLW9_9SPHI</name>
<keyword evidence="2" id="KW-1185">Reference proteome</keyword>
<organism evidence="1 2">
    <name type="scientific">Pedobacter changchengzhani</name>
    <dbReference type="NCBI Taxonomy" id="2529274"/>
    <lineage>
        <taxon>Bacteria</taxon>
        <taxon>Pseudomonadati</taxon>
        <taxon>Bacteroidota</taxon>
        <taxon>Sphingobacteriia</taxon>
        <taxon>Sphingobacteriales</taxon>
        <taxon>Sphingobacteriaceae</taxon>
        <taxon>Pedobacter</taxon>
    </lineage>
</organism>
<comment type="caution">
    <text evidence="1">The sequence shown here is derived from an EMBL/GenBank/DDBJ whole genome shotgun (WGS) entry which is preliminary data.</text>
</comment>
<dbReference type="OrthoDB" id="6057847at2"/>
<dbReference type="Proteomes" id="UP000295668">
    <property type="component" value="Unassembled WGS sequence"/>
</dbReference>
<dbReference type="AlphaFoldDB" id="A0A4R5MLW9"/>
<proteinExistence type="predicted"/>
<evidence type="ECO:0000313" key="2">
    <source>
        <dbReference type="Proteomes" id="UP000295668"/>
    </source>
</evidence>
<accession>A0A4R5MLW9</accession>
<sequence>MIDQEKYKQIALKILLPIKEIDSKTKANEKFLFTATRSKSGYNLPEYYLLYFLFVDLLGFKNLGKFEKIAFSIPIDYNGKAFLIEHRKFGIGLFIQDAEKDEKYAEEIVKKINGAVKSARPFYDYIAQEAVNSSKFNINNNNSKLFERFDFLLKLYKENYEIYLKNKGKTEKKVTKSQSSETIIITSLDFEYSQKSNWFAISCIEAFFSWTEHLFIHIAVISQNVTTGKEISNLIDAEWKTKFTSAIPITTNEISKFYNDLLIVRQQLRNFVAHGAFGKNGNAFMFHSNAGAVPVIMNHKKTKNRFSLNGQLSFKEVEVIELIEKFISFLWKDSLEPIMYYTQECELPTILTMASNGFYSTAIGSMEIMRIFSDKLMSDFDNSANMDW</sequence>
<gene>
    <name evidence="1" type="ORF">EZJ43_09640</name>
</gene>
<evidence type="ECO:0000313" key="1">
    <source>
        <dbReference type="EMBL" id="TDG36255.1"/>
    </source>
</evidence>